<dbReference type="SMART" id="SM00267">
    <property type="entry name" value="GGDEF"/>
    <property type="match status" value="1"/>
</dbReference>
<dbReference type="SUPFAM" id="SSF141868">
    <property type="entry name" value="EAL domain-like"/>
    <property type="match status" value="1"/>
</dbReference>
<dbReference type="PANTHER" id="PTHR44757:SF2">
    <property type="entry name" value="BIOFILM ARCHITECTURE MAINTENANCE PROTEIN MBAA"/>
    <property type="match status" value="1"/>
</dbReference>
<dbReference type="InterPro" id="IPR001633">
    <property type="entry name" value="EAL_dom"/>
</dbReference>
<dbReference type="InterPro" id="IPR000160">
    <property type="entry name" value="GGDEF_dom"/>
</dbReference>
<dbReference type="PROSITE" id="PS50887">
    <property type="entry name" value="GGDEF"/>
    <property type="match status" value="1"/>
</dbReference>
<gene>
    <name evidence="4" type="ORF">SAMN05421760_101474</name>
</gene>
<dbReference type="CDD" id="cd01949">
    <property type="entry name" value="GGDEF"/>
    <property type="match status" value="1"/>
</dbReference>
<dbReference type="Proteomes" id="UP000185999">
    <property type="component" value="Unassembled WGS sequence"/>
</dbReference>
<organism evidence="4 5">
    <name type="scientific">Neptunomonas antarctica</name>
    <dbReference type="NCBI Taxonomy" id="619304"/>
    <lineage>
        <taxon>Bacteria</taxon>
        <taxon>Pseudomonadati</taxon>
        <taxon>Pseudomonadota</taxon>
        <taxon>Gammaproteobacteria</taxon>
        <taxon>Oceanospirillales</taxon>
        <taxon>Oceanospirillaceae</taxon>
        <taxon>Neptunomonas</taxon>
    </lineage>
</organism>
<dbReference type="InterPro" id="IPR043128">
    <property type="entry name" value="Rev_trsase/Diguanyl_cyclase"/>
</dbReference>
<evidence type="ECO:0000313" key="4">
    <source>
        <dbReference type="EMBL" id="SIS43227.1"/>
    </source>
</evidence>
<feature type="domain" description="GGDEF" evidence="3">
    <location>
        <begin position="224"/>
        <end position="357"/>
    </location>
</feature>
<dbReference type="InterPro" id="IPR029787">
    <property type="entry name" value="Nucleotide_cyclase"/>
</dbReference>
<dbReference type="PANTHER" id="PTHR44757">
    <property type="entry name" value="DIGUANYLATE CYCLASE DGCP"/>
    <property type="match status" value="1"/>
</dbReference>
<sequence length="624" mass="70299">MFLSLIVAVFVVSAYVTFMKHSETLRLVTASSKTTTWAASELESDMLKFLYTFELYETGNRTHDEVLLRYELLWGRVNMLKTGDETQRFRLIKDAETLLTRLLTTLNRNEQMVLDFPSLNATLAKKIHQEFASLLPSVRQANIDSFLGPQRLDDLLKVHKLQKEFGFFLIGLLLSGLAFIAIILIESTRHKMQSLHDSLTGLPNRKYFNDRLSLVEINSIKKRQKFSIHIIDLNGFKSINDTYGHAAGDQLLKEVAIRLQYCISADDMVARLGGDEFGIIQEGINDSSRAALLGDRVCKALSIPFCFNDINIYPRASIGISLYPDDANSAIDTMGNADMAMYRAKSSNYFGYNFFDSVMYEDALRLKILGNALPHAIIRNELTLYYQSIVDIQTGIITGVEALIRWEHSRYGFIAAREIISVAEQIGQTTHFNEWVLKTACTQNKQWQDEGLPFVYMSVNVSQVMFIQDDLIASVQHALAVTGLAAKYLTIEITEDSIMVEIDRAIDILGNLKRLGVSLALGDFGTGYSSLSHMKELPVQRLKINHSFVQDLNEDPKDTRFITTILQLAQSLDLNVVAEGVETEQNRLDLLELGCHFGQGYLFAIPMPALHMTALLLKQKDGMA</sequence>
<proteinExistence type="predicted"/>
<dbReference type="AlphaFoldDB" id="A0A1N7J1T9"/>
<feature type="domain" description="EAL" evidence="2">
    <location>
        <begin position="366"/>
        <end position="620"/>
    </location>
</feature>
<evidence type="ECO:0000256" key="1">
    <source>
        <dbReference type="SAM" id="Phobius"/>
    </source>
</evidence>
<dbReference type="STRING" id="619304.SAMN05421760_101474"/>
<dbReference type="NCBIfam" id="TIGR00254">
    <property type="entry name" value="GGDEF"/>
    <property type="match status" value="1"/>
</dbReference>
<evidence type="ECO:0000259" key="2">
    <source>
        <dbReference type="PROSITE" id="PS50883"/>
    </source>
</evidence>
<keyword evidence="1" id="KW-1133">Transmembrane helix</keyword>
<dbReference type="Pfam" id="PF00990">
    <property type="entry name" value="GGDEF"/>
    <property type="match status" value="1"/>
</dbReference>
<evidence type="ECO:0000313" key="5">
    <source>
        <dbReference type="Proteomes" id="UP000185999"/>
    </source>
</evidence>
<reference evidence="5" key="1">
    <citation type="submission" date="2017-01" db="EMBL/GenBank/DDBJ databases">
        <authorList>
            <person name="Varghese N."/>
            <person name="Submissions S."/>
        </authorList>
    </citation>
    <scope>NUCLEOTIDE SEQUENCE [LARGE SCALE GENOMIC DNA]</scope>
    <source>
        <strain evidence="5">DSM 22306</strain>
    </source>
</reference>
<dbReference type="EMBL" id="FTOE01000001">
    <property type="protein sequence ID" value="SIS43227.1"/>
    <property type="molecule type" value="Genomic_DNA"/>
</dbReference>
<dbReference type="Gene3D" id="3.30.70.270">
    <property type="match status" value="1"/>
</dbReference>
<protein>
    <submittedName>
        <fullName evidence="4">Diguanylate cyclase/phosphodiesterase</fullName>
    </submittedName>
</protein>
<keyword evidence="1" id="KW-0812">Transmembrane</keyword>
<dbReference type="PROSITE" id="PS50883">
    <property type="entry name" value="EAL"/>
    <property type="match status" value="1"/>
</dbReference>
<dbReference type="SUPFAM" id="SSF55073">
    <property type="entry name" value="Nucleotide cyclase"/>
    <property type="match status" value="1"/>
</dbReference>
<dbReference type="InterPro" id="IPR052155">
    <property type="entry name" value="Biofilm_reg_signaling"/>
</dbReference>
<dbReference type="Pfam" id="PF00563">
    <property type="entry name" value="EAL"/>
    <property type="match status" value="1"/>
</dbReference>
<keyword evidence="1" id="KW-0472">Membrane</keyword>
<evidence type="ECO:0000259" key="3">
    <source>
        <dbReference type="PROSITE" id="PS50887"/>
    </source>
</evidence>
<keyword evidence="5" id="KW-1185">Reference proteome</keyword>
<accession>A0A1N7J1T9</accession>
<feature type="transmembrane region" description="Helical" evidence="1">
    <location>
        <begin position="165"/>
        <end position="185"/>
    </location>
</feature>
<name>A0A1N7J1T9_9GAMM</name>
<dbReference type="Gene3D" id="3.20.20.450">
    <property type="entry name" value="EAL domain"/>
    <property type="match status" value="1"/>
</dbReference>
<dbReference type="InterPro" id="IPR035919">
    <property type="entry name" value="EAL_sf"/>
</dbReference>
<dbReference type="SMART" id="SM00052">
    <property type="entry name" value="EAL"/>
    <property type="match status" value="1"/>
</dbReference>
<dbReference type="CDD" id="cd01948">
    <property type="entry name" value="EAL"/>
    <property type="match status" value="1"/>
</dbReference>